<proteinExistence type="predicted"/>
<comment type="caution">
    <text evidence="4">The sequence shown here is derived from an EMBL/GenBank/DDBJ whole genome shotgun (WGS) entry which is preliminary data.</text>
</comment>
<name>A0A9X8GVI3_9BURK</name>
<feature type="region of interest" description="Disordered" evidence="1">
    <location>
        <begin position="170"/>
        <end position="189"/>
    </location>
</feature>
<accession>A0A9X8GVI3</accession>
<evidence type="ECO:0000256" key="2">
    <source>
        <dbReference type="SAM" id="SignalP"/>
    </source>
</evidence>
<evidence type="ECO:0000256" key="1">
    <source>
        <dbReference type="SAM" id="MobiDB-lite"/>
    </source>
</evidence>
<evidence type="ECO:0000313" key="4">
    <source>
        <dbReference type="EMBL" id="RIX81253.1"/>
    </source>
</evidence>
<organism evidence="4 5">
    <name type="scientific">Acidovorax cavernicola</name>
    <dbReference type="NCBI Taxonomy" id="1675792"/>
    <lineage>
        <taxon>Bacteria</taxon>
        <taxon>Pseudomonadati</taxon>
        <taxon>Pseudomonadota</taxon>
        <taxon>Betaproteobacteria</taxon>
        <taxon>Burkholderiales</taxon>
        <taxon>Comamonadaceae</taxon>
        <taxon>Acidovorax</taxon>
    </lineage>
</organism>
<reference evidence="4 5" key="1">
    <citation type="submission" date="2018-09" db="EMBL/GenBank/DDBJ databases">
        <title>Acidovorax cavernicola nov. sp. isolated from Gruta de las Maravillas (Aracena, Spain).</title>
        <authorList>
            <person name="Jurado V."/>
            <person name="Gutierrez-Patricio S."/>
            <person name="Gonzalez-Pimentel J.L."/>
            <person name="Miller A.Z."/>
            <person name="Laiz L."/>
            <person name="Saiz-Jimenez C."/>
        </authorList>
    </citation>
    <scope>NUCLEOTIDE SEQUENCE [LARGE SCALE GENOMIC DNA]</scope>
    <source>
        <strain evidence="4 5">1011MAR4D40.2</strain>
    </source>
</reference>
<feature type="chain" id="PRO_5040734821" evidence="2">
    <location>
        <begin position="22"/>
        <end position="189"/>
    </location>
</feature>
<keyword evidence="5" id="KW-1185">Reference proteome</keyword>
<feature type="region of interest" description="Disordered" evidence="1">
    <location>
        <begin position="44"/>
        <end position="66"/>
    </location>
</feature>
<evidence type="ECO:0000313" key="5">
    <source>
        <dbReference type="Proteomes" id="UP000265619"/>
    </source>
</evidence>
<gene>
    <name evidence="4" type="ORF">D3H34_11010</name>
</gene>
<dbReference type="Proteomes" id="UP000265619">
    <property type="component" value="Unassembled WGS sequence"/>
</dbReference>
<feature type="signal peptide" evidence="2">
    <location>
        <begin position="1"/>
        <end position="21"/>
    </location>
</feature>
<dbReference type="InterPro" id="IPR025392">
    <property type="entry name" value="DUF4124"/>
</dbReference>
<dbReference type="Pfam" id="PF13511">
    <property type="entry name" value="DUF4124"/>
    <property type="match status" value="1"/>
</dbReference>
<dbReference type="EMBL" id="QXMN01000010">
    <property type="protein sequence ID" value="RIX81253.1"/>
    <property type="molecule type" value="Genomic_DNA"/>
</dbReference>
<sequence length="189" mass="20585">MPSMKPIILLPLLLLSLPAAAVFKCQSPDGKVAFQETPCANAEKQSDVRTFAAPSPSPATAQDMRSPADRSAINVAILQGHPVRGMTLKELQSAMGAPTRINTGDYPGGFTEQRIYERDNGTFYVYTESGVVRSIQTSAAIARTPSQQARACPSEFDIKNEEVSANSISLTEPQRRDKQRKIADMRACR</sequence>
<keyword evidence="2" id="KW-0732">Signal</keyword>
<protein>
    <submittedName>
        <fullName evidence="4">DUF4124 domain-containing protein</fullName>
    </submittedName>
</protein>
<evidence type="ECO:0000259" key="3">
    <source>
        <dbReference type="Pfam" id="PF13511"/>
    </source>
</evidence>
<dbReference type="OrthoDB" id="8906431at2"/>
<feature type="domain" description="DUF4124" evidence="3">
    <location>
        <begin position="10"/>
        <end position="63"/>
    </location>
</feature>
<dbReference type="AlphaFoldDB" id="A0A9X8GVI3"/>
<feature type="compositionally biased region" description="Basic and acidic residues" evidence="1">
    <location>
        <begin position="173"/>
        <end position="189"/>
    </location>
</feature>